<evidence type="ECO:0000256" key="2">
    <source>
        <dbReference type="ARBA" id="ARBA00022475"/>
    </source>
</evidence>
<gene>
    <name evidence="10" type="ORF">OV287_34555</name>
</gene>
<keyword evidence="4 7" id="KW-1133">Transmembrane helix</keyword>
<comment type="caution">
    <text evidence="10">The sequence shown here is derived from an EMBL/GenBank/DDBJ whole genome shotgun (WGS) entry which is preliminary data.</text>
</comment>
<dbReference type="PANTHER" id="PTHR30572">
    <property type="entry name" value="MEMBRANE COMPONENT OF TRANSPORTER-RELATED"/>
    <property type="match status" value="1"/>
</dbReference>
<evidence type="ECO:0000256" key="7">
    <source>
        <dbReference type="SAM" id="Phobius"/>
    </source>
</evidence>
<dbReference type="Pfam" id="PF02687">
    <property type="entry name" value="FtsX"/>
    <property type="match status" value="1"/>
</dbReference>
<dbReference type="PANTHER" id="PTHR30572:SF4">
    <property type="entry name" value="ABC TRANSPORTER PERMEASE YTRF"/>
    <property type="match status" value="1"/>
</dbReference>
<feature type="transmembrane region" description="Helical" evidence="7">
    <location>
        <begin position="314"/>
        <end position="342"/>
    </location>
</feature>
<evidence type="ECO:0000259" key="9">
    <source>
        <dbReference type="Pfam" id="PF12704"/>
    </source>
</evidence>
<organism evidence="10 11">
    <name type="scientific">Archangium lansingense</name>
    <dbReference type="NCBI Taxonomy" id="2995310"/>
    <lineage>
        <taxon>Bacteria</taxon>
        <taxon>Pseudomonadati</taxon>
        <taxon>Myxococcota</taxon>
        <taxon>Myxococcia</taxon>
        <taxon>Myxococcales</taxon>
        <taxon>Cystobacterineae</taxon>
        <taxon>Archangiaceae</taxon>
        <taxon>Archangium</taxon>
    </lineage>
</organism>
<keyword evidence="2" id="KW-1003">Cell membrane</keyword>
<dbReference type="InterPro" id="IPR025857">
    <property type="entry name" value="MacB_PCD"/>
</dbReference>
<evidence type="ECO:0000256" key="3">
    <source>
        <dbReference type="ARBA" id="ARBA00022692"/>
    </source>
</evidence>
<protein>
    <submittedName>
        <fullName evidence="10">FtsX-like permease family protein</fullName>
    </submittedName>
</protein>
<dbReference type="Pfam" id="PF12704">
    <property type="entry name" value="MacB_PCD"/>
    <property type="match status" value="1"/>
</dbReference>
<accession>A0ABT4AEG0</accession>
<feature type="transmembrane region" description="Helical" evidence="7">
    <location>
        <begin position="269"/>
        <end position="293"/>
    </location>
</feature>
<feature type="transmembrane region" description="Helical" evidence="7">
    <location>
        <begin position="368"/>
        <end position="389"/>
    </location>
</feature>
<sequence>MWPLFRIALRNVARNRRRTLITLAAVLVGVGAAVLTRAMMNGLQRAMVTSITASATGALQVHRAGYLDNVLSTPLTMDFAIDEAFLAKVRAVEGVKAVSPRIQFAGSLGANDESLFLAATAMDPTAESAVCPSRASTFVPGSRFDSPDGILLAETVASTLGTQQGGEAVFLAPDRDGTLNGELVHVTGATRSVMPDEPKTAVVPLALAQRLLRMEGRATELAVAVHRLEEAPQVAARLREALGPDYEVHTWDDILVQVKEGQARNDASMGLIAAVFLVLMLLGVANTMLMSALERTREIGTMMAVGLRRGKVMSLFVAEAVVLGATGGTLGALLGAGLSAWLNHRGIIFTAPTISVPFDIRPYVDVGYLVRIVLLATAGAAVFSLYPAWRASRLRPVQALAGR</sequence>
<reference evidence="10 11" key="1">
    <citation type="submission" date="2022-11" db="EMBL/GenBank/DDBJ databases">
        <title>Minimal conservation of predation-associated metabolite biosynthetic gene clusters underscores biosynthetic potential of Myxococcota including descriptions for ten novel species: Archangium lansinium sp. nov., Myxococcus landrumus sp. nov., Nannocystis bai.</title>
        <authorList>
            <person name="Ahearne A."/>
            <person name="Stevens C."/>
            <person name="Phillips K."/>
        </authorList>
    </citation>
    <scope>NUCLEOTIDE SEQUENCE [LARGE SCALE GENOMIC DNA]</scope>
    <source>
        <strain evidence="10 11">MIWBW</strain>
    </source>
</reference>
<keyword evidence="3 7" id="KW-0812">Transmembrane</keyword>
<dbReference type="EMBL" id="JAPNKA010000001">
    <property type="protein sequence ID" value="MCY1079594.1"/>
    <property type="molecule type" value="Genomic_DNA"/>
</dbReference>
<evidence type="ECO:0000256" key="5">
    <source>
        <dbReference type="ARBA" id="ARBA00023136"/>
    </source>
</evidence>
<evidence type="ECO:0000313" key="10">
    <source>
        <dbReference type="EMBL" id="MCY1079594.1"/>
    </source>
</evidence>
<name>A0ABT4AEG0_9BACT</name>
<dbReference type="RefSeq" id="WP_267538303.1">
    <property type="nucleotide sequence ID" value="NZ_JAPNKA010000001.1"/>
</dbReference>
<evidence type="ECO:0000256" key="6">
    <source>
        <dbReference type="ARBA" id="ARBA00038076"/>
    </source>
</evidence>
<keyword evidence="5 7" id="KW-0472">Membrane</keyword>
<feature type="domain" description="ABC3 transporter permease C-terminal" evidence="8">
    <location>
        <begin position="271"/>
        <end position="394"/>
    </location>
</feature>
<evidence type="ECO:0000313" key="11">
    <source>
        <dbReference type="Proteomes" id="UP001207654"/>
    </source>
</evidence>
<comment type="subcellular location">
    <subcellularLocation>
        <location evidence="1">Cell membrane</location>
        <topology evidence="1">Multi-pass membrane protein</topology>
    </subcellularLocation>
</comment>
<comment type="similarity">
    <text evidence="6">Belongs to the ABC-4 integral membrane protein family.</text>
</comment>
<evidence type="ECO:0000256" key="4">
    <source>
        <dbReference type="ARBA" id="ARBA00022989"/>
    </source>
</evidence>
<dbReference type="InterPro" id="IPR003838">
    <property type="entry name" value="ABC3_permease_C"/>
</dbReference>
<feature type="domain" description="MacB-like periplasmic core" evidence="9">
    <location>
        <begin position="19"/>
        <end position="240"/>
    </location>
</feature>
<dbReference type="Proteomes" id="UP001207654">
    <property type="component" value="Unassembled WGS sequence"/>
</dbReference>
<evidence type="ECO:0000256" key="1">
    <source>
        <dbReference type="ARBA" id="ARBA00004651"/>
    </source>
</evidence>
<proteinExistence type="inferred from homology"/>
<evidence type="ECO:0000259" key="8">
    <source>
        <dbReference type="Pfam" id="PF02687"/>
    </source>
</evidence>
<dbReference type="InterPro" id="IPR050250">
    <property type="entry name" value="Macrolide_Exporter_MacB"/>
</dbReference>
<keyword evidence="11" id="KW-1185">Reference proteome</keyword>